<dbReference type="Pfam" id="PF04307">
    <property type="entry name" value="YdjM"/>
    <property type="match status" value="1"/>
</dbReference>
<evidence type="ECO:0000313" key="3">
    <source>
        <dbReference type="Proteomes" id="UP000034075"/>
    </source>
</evidence>
<evidence type="ECO:0008006" key="4">
    <source>
        <dbReference type="Google" id="ProtNLM"/>
    </source>
</evidence>
<feature type="transmembrane region" description="Helical" evidence="1">
    <location>
        <begin position="185"/>
        <end position="206"/>
    </location>
</feature>
<gene>
    <name evidence="2" type="ORF">US24_C0044G0003</name>
</gene>
<name>A0A0G0EZR3_9BACT</name>
<dbReference type="InterPro" id="IPR007404">
    <property type="entry name" value="YdjM-like"/>
</dbReference>
<evidence type="ECO:0000256" key="1">
    <source>
        <dbReference type="SAM" id="Phobius"/>
    </source>
</evidence>
<feature type="transmembrane region" description="Helical" evidence="1">
    <location>
        <begin position="63"/>
        <end position="82"/>
    </location>
</feature>
<dbReference type="Proteomes" id="UP000034075">
    <property type="component" value="Unassembled WGS sequence"/>
</dbReference>
<keyword evidence="1" id="KW-0472">Membrane</keyword>
<reference evidence="2 3" key="1">
    <citation type="journal article" date="2015" name="Nature">
        <title>rRNA introns, odd ribosomes, and small enigmatic genomes across a large radiation of phyla.</title>
        <authorList>
            <person name="Brown C.T."/>
            <person name="Hug L.A."/>
            <person name="Thomas B.C."/>
            <person name="Sharon I."/>
            <person name="Castelle C.J."/>
            <person name="Singh A."/>
            <person name="Wilkins M.J."/>
            <person name="Williams K.H."/>
            <person name="Banfield J.F."/>
        </authorList>
    </citation>
    <scope>NUCLEOTIDE SEQUENCE [LARGE SCALE GENOMIC DNA]</scope>
</reference>
<feature type="transmembrane region" description="Helical" evidence="1">
    <location>
        <begin position="102"/>
        <end position="123"/>
    </location>
</feature>
<comment type="caution">
    <text evidence="2">The sequence shown here is derived from an EMBL/GenBank/DDBJ whole genome shotgun (WGS) entry which is preliminary data.</text>
</comment>
<sequence length="409" mass="46727">MFLAHAPISFLGNELIQKKAISKLKQNEKVLIGIAALLFGIIPDIDILVLIGSGLPSFIHHTVISHTPIFYIGLWLFMKLIYKIVQRWFSKPVEKFLNPEFVNVLLNTFLIATLLHLLMDIFAEDIMLLYPFTTQNFTIFKYAFEPNMFGGYFLSITFGIEILLTGVFFVYLLNRLIKKSSFHTIMNVFYLIPGIFLLGFSAYTHFNTYNRSILRDINGKVNVDIDTDGVFDTYDMDIDNDGKDNILDIDLKNLVPQVKTIIESGKWTADSESTKLGDEFKYAYGGMTSFRLISQAYFNIHSPIPPVLKDMLMKDGSIDSYYSEYDAQDAFYKYFNYRKLLKALKLDTVSAQGAMFFVLDDKDTVLNMGIALENNNVGTVLPYDTNLKTHTLQEVTNYYGGDVKLMTTE</sequence>
<evidence type="ECO:0000313" key="2">
    <source>
        <dbReference type="EMBL" id="KKQ11067.1"/>
    </source>
</evidence>
<feature type="transmembrane region" description="Helical" evidence="1">
    <location>
        <begin position="30"/>
        <end position="51"/>
    </location>
</feature>
<keyword evidence="1" id="KW-1133">Transmembrane helix</keyword>
<protein>
    <recommendedName>
        <fullName evidence="4">Membrane-bound metal-dependent hydrolase</fullName>
    </recommendedName>
</protein>
<dbReference type="AlphaFoldDB" id="A0A0G0EZR3"/>
<dbReference type="EMBL" id="LBSF01000044">
    <property type="protein sequence ID" value="KKQ11067.1"/>
    <property type="molecule type" value="Genomic_DNA"/>
</dbReference>
<accession>A0A0G0EZR3</accession>
<keyword evidence="1" id="KW-0812">Transmembrane</keyword>
<organism evidence="2 3">
    <name type="scientific">candidate division WS6 bacterium GW2011_GWC2_36_7</name>
    <dbReference type="NCBI Taxonomy" id="1619091"/>
    <lineage>
        <taxon>Bacteria</taxon>
        <taxon>Candidatus Dojkabacteria</taxon>
    </lineage>
</organism>
<proteinExistence type="predicted"/>
<feature type="transmembrane region" description="Helical" evidence="1">
    <location>
        <begin position="152"/>
        <end position="173"/>
    </location>
</feature>